<feature type="compositionally biased region" description="Basic and acidic residues" evidence="1">
    <location>
        <begin position="1"/>
        <end position="20"/>
    </location>
</feature>
<evidence type="ECO:0000313" key="3">
    <source>
        <dbReference type="Proteomes" id="UP001501867"/>
    </source>
</evidence>
<protein>
    <submittedName>
        <fullName evidence="2">Uncharacterized protein</fullName>
    </submittedName>
</protein>
<feature type="region of interest" description="Disordered" evidence="1">
    <location>
        <begin position="1"/>
        <end position="60"/>
    </location>
</feature>
<evidence type="ECO:0000256" key="1">
    <source>
        <dbReference type="SAM" id="MobiDB-lite"/>
    </source>
</evidence>
<reference evidence="2 3" key="1">
    <citation type="journal article" date="2019" name="Int. J. Syst. Evol. Microbiol.">
        <title>The Global Catalogue of Microorganisms (GCM) 10K type strain sequencing project: providing services to taxonomists for standard genome sequencing and annotation.</title>
        <authorList>
            <consortium name="The Broad Institute Genomics Platform"/>
            <consortium name="The Broad Institute Genome Sequencing Center for Infectious Disease"/>
            <person name="Wu L."/>
            <person name="Ma J."/>
        </authorList>
    </citation>
    <scope>NUCLEOTIDE SEQUENCE [LARGE SCALE GENOMIC DNA]</scope>
    <source>
        <strain evidence="2 3">JCM 4505</strain>
    </source>
</reference>
<gene>
    <name evidence="2" type="ORF">GCM10010302_66380</name>
</gene>
<proteinExistence type="predicted"/>
<dbReference type="EMBL" id="BAAABV010000028">
    <property type="protein sequence ID" value="GAA0318050.1"/>
    <property type="molecule type" value="Genomic_DNA"/>
</dbReference>
<dbReference type="Proteomes" id="UP001501867">
    <property type="component" value="Unassembled WGS sequence"/>
</dbReference>
<comment type="caution">
    <text evidence="2">The sequence shown here is derived from an EMBL/GenBank/DDBJ whole genome shotgun (WGS) entry which is preliminary data.</text>
</comment>
<accession>A0ABN0VV19</accession>
<name>A0ABN0VV19_9ACTN</name>
<evidence type="ECO:0000313" key="2">
    <source>
        <dbReference type="EMBL" id="GAA0318050.1"/>
    </source>
</evidence>
<organism evidence="2 3">
    <name type="scientific">Streptomyces polychromogenes</name>
    <dbReference type="NCBI Taxonomy" id="67342"/>
    <lineage>
        <taxon>Bacteria</taxon>
        <taxon>Bacillati</taxon>
        <taxon>Actinomycetota</taxon>
        <taxon>Actinomycetes</taxon>
        <taxon>Kitasatosporales</taxon>
        <taxon>Streptomycetaceae</taxon>
        <taxon>Streptomyces</taxon>
    </lineage>
</organism>
<keyword evidence="3" id="KW-1185">Reference proteome</keyword>
<sequence>MFHLAGREGRDPGAVEDAHEGLGVPVAAPPGQPGEDEFPALQEPPRVGQVDDGDGAHGPVERAVAALPPHEEHQPQLFGVEEVA</sequence>